<comment type="caution">
    <text evidence="1">The sequence shown here is derived from an EMBL/GenBank/DDBJ whole genome shotgun (WGS) entry which is preliminary data.</text>
</comment>
<organism evidence="1 2">
    <name type="scientific">Pleurodeles waltl</name>
    <name type="common">Iberian ribbed newt</name>
    <dbReference type="NCBI Taxonomy" id="8319"/>
    <lineage>
        <taxon>Eukaryota</taxon>
        <taxon>Metazoa</taxon>
        <taxon>Chordata</taxon>
        <taxon>Craniata</taxon>
        <taxon>Vertebrata</taxon>
        <taxon>Euteleostomi</taxon>
        <taxon>Amphibia</taxon>
        <taxon>Batrachia</taxon>
        <taxon>Caudata</taxon>
        <taxon>Salamandroidea</taxon>
        <taxon>Salamandridae</taxon>
        <taxon>Pleurodelinae</taxon>
        <taxon>Pleurodeles</taxon>
    </lineage>
</organism>
<keyword evidence="2" id="KW-1185">Reference proteome</keyword>
<dbReference type="Proteomes" id="UP001066276">
    <property type="component" value="Chromosome 3_1"/>
</dbReference>
<sequence length="87" mass="9526">MTILCRCSSKCVAEIRSGEGEDQTIPGSRLSRLVWVGLTGLASPFWLTPISNLGAYAQSTYYNLQQHEQLVLSLSAQGGDDQFDMTL</sequence>
<dbReference type="AlphaFoldDB" id="A0AAV7UG92"/>
<evidence type="ECO:0000313" key="1">
    <source>
        <dbReference type="EMBL" id="KAJ1187858.1"/>
    </source>
</evidence>
<dbReference type="EMBL" id="JANPWB010000005">
    <property type="protein sequence ID" value="KAJ1187858.1"/>
    <property type="molecule type" value="Genomic_DNA"/>
</dbReference>
<accession>A0AAV7UG92</accession>
<evidence type="ECO:0000313" key="2">
    <source>
        <dbReference type="Proteomes" id="UP001066276"/>
    </source>
</evidence>
<gene>
    <name evidence="1" type="ORF">NDU88_004626</name>
</gene>
<protein>
    <submittedName>
        <fullName evidence="1">Uncharacterized protein</fullName>
    </submittedName>
</protein>
<reference evidence="1" key="1">
    <citation type="journal article" date="2022" name="bioRxiv">
        <title>Sequencing and chromosome-scale assembly of the giantPleurodeles waltlgenome.</title>
        <authorList>
            <person name="Brown T."/>
            <person name="Elewa A."/>
            <person name="Iarovenko S."/>
            <person name="Subramanian E."/>
            <person name="Araus A.J."/>
            <person name="Petzold A."/>
            <person name="Susuki M."/>
            <person name="Suzuki K.-i.T."/>
            <person name="Hayashi T."/>
            <person name="Toyoda A."/>
            <person name="Oliveira C."/>
            <person name="Osipova E."/>
            <person name="Leigh N.D."/>
            <person name="Simon A."/>
            <person name="Yun M.H."/>
        </authorList>
    </citation>
    <scope>NUCLEOTIDE SEQUENCE</scope>
    <source>
        <strain evidence="1">20211129_DDA</strain>
        <tissue evidence="1">Liver</tissue>
    </source>
</reference>
<name>A0AAV7UG92_PLEWA</name>
<proteinExistence type="predicted"/>